<dbReference type="InterPro" id="IPR004136">
    <property type="entry name" value="NMO"/>
</dbReference>
<dbReference type="Proteomes" id="UP001335737">
    <property type="component" value="Unassembled WGS sequence"/>
</dbReference>
<keyword evidence="7" id="KW-0288">FMN</keyword>
<gene>
    <name evidence="12" type="ORF">QGM71_12755</name>
</gene>
<dbReference type="GO" id="GO:0004497">
    <property type="term" value="F:monooxygenase activity"/>
    <property type="evidence" value="ECO:0007669"/>
    <property type="project" value="UniProtKB-KW"/>
</dbReference>
<evidence type="ECO:0000256" key="9">
    <source>
        <dbReference type="ARBA" id="ARBA00023033"/>
    </source>
</evidence>
<reference evidence="12 13" key="1">
    <citation type="journal article" date="2024" name="Int. J. Syst. Evol. Microbiol.">
        <title>Virgibacillus tibetensis sp. nov., isolated from salt lake on the Tibetan Plateau of China.</title>
        <authorList>
            <person name="Phurbu D."/>
            <person name="Liu Z.-X."/>
            <person name="Wang R."/>
            <person name="Zheng Y.-Y."/>
            <person name="Liu H.-C."/>
            <person name="Zhou Y.-G."/>
            <person name="Yu Y.-J."/>
            <person name="Li A.-H."/>
        </authorList>
    </citation>
    <scope>NUCLEOTIDE SEQUENCE [LARGE SCALE GENOMIC DNA]</scope>
    <source>
        <strain evidence="12 13">C22-A2</strain>
    </source>
</reference>
<dbReference type="EMBL" id="JARZFX010000006">
    <property type="protein sequence ID" value="MEC5424363.1"/>
    <property type="molecule type" value="Genomic_DNA"/>
</dbReference>
<dbReference type="PANTHER" id="PTHR42747:SF3">
    <property type="entry name" value="NITRONATE MONOOXYGENASE-RELATED"/>
    <property type="match status" value="1"/>
</dbReference>
<evidence type="ECO:0000256" key="3">
    <source>
        <dbReference type="ARBA" id="ARBA00009881"/>
    </source>
</evidence>
<comment type="similarity">
    <text evidence="3">Belongs to the nitronate monooxygenase family. NMO class I subfamily.</text>
</comment>
<evidence type="ECO:0000256" key="7">
    <source>
        <dbReference type="ARBA" id="ARBA00022643"/>
    </source>
</evidence>
<evidence type="ECO:0000313" key="13">
    <source>
        <dbReference type="Proteomes" id="UP001335737"/>
    </source>
</evidence>
<evidence type="ECO:0000256" key="6">
    <source>
        <dbReference type="ARBA" id="ARBA00022630"/>
    </source>
</evidence>
<protein>
    <recommendedName>
        <fullName evidence="4">Probable nitronate monooxygenase</fullName>
    </recommendedName>
    <alternativeName>
        <fullName evidence="10">Propionate 3-nitronate monooxygenase</fullName>
    </alternativeName>
</protein>
<keyword evidence="13" id="KW-1185">Reference proteome</keyword>
<dbReference type="InterPro" id="IPR013785">
    <property type="entry name" value="Aldolase_TIM"/>
</dbReference>
<evidence type="ECO:0000256" key="4">
    <source>
        <dbReference type="ARBA" id="ARBA00013457"/>
    </source>
</evidence>
<comment type="caution">
    <text evidence="12">The sequence shown here is derived from an EMBL/GenBank/DDBJ whole genome shotgun (WGS) entry which is preliminary data.</text>
</comment>
<dbReference type="Gene3D" id="3.20.20.70">
    <property type="entry name" value="Aldolase class I"/>
    <property type="match status" value="1"/>
</dbReference>
<name>A0ABU6KGB8_9BACI</name>
<proteinExistence type="inferred from homology"/>
<evidence type="ECO:0000256" key="8">
    <source>
        <dbReference type="ARBA" id="ARBA00023002"/>
    </source>
</evidence>
<accession>A0ABU6KGB8</accession>
<keyword evidence="9 12" id="KW-0503">Monooxygenase</keyword>
<comment type="catalytic activity">
    <reaction evidence="11">
        <text>3 propionate 3-nitronate + 3 O2 + H2O = 3 3-oxopropanoate + 2 nitrate + nitrite + H2O2 + 3 H(+)</text>
        <dbReference type="Rhea" id="RHEA:57332"/>
        <dbReference type="ChEBI" id="CHEBI:15377"/>
        <dbReference type="ChEBI" id="CHEBI:15378"/>
        <dbReference type="ChEBI" id="CHEBI:15379"/>
        <dbReference type="ChEBI" id="CHEBI:16240"/>
        <dbReference type="ChEBI" id="CHEBI:16301"/>
        <dbReference type="ChEBI" id="CHEBI:17632"/>
        <dbReference type="ChEBI" id="CHEBI:33190"/>
        <dbReference type="ChEBI" id="CHEBI:136067"/>
    </reaction>
</comment>
<evidence type="ECO:0000256" key="10">
    <source>
        <dbReference type="ARBA" id="ARBA00031155"/>
    </source>
</evidence>
<evidence type="ECO:0000256" key="1">
    <source>
        <dbReference type="ARBA" id="ARBA00001917"/>
    </source>
</evidence>
<evidence type="ECO:0000256" key="2">
    <source>
        <dbReference type="ARBA" id="ARBA00003535"/>
    </source>
</evidence>
<dbReference type="PANTHER" id="PTHR42747">
    <property type="entry name" value="NITRONATE MONOOXYGENASE-RELATED"/>
    <property type="match status" value="1"/>
</dbReference>
<dbReference type="RefSeq" id="WP_327607932.1">
    <property type="nucleotide sequence ID" value="NZ_JARZFX010000006.1"/>
</dbReference>
<keyword evidence="6" id="KW-0285">Flavoprotein</keyword>
<evidence type="ECO:0000256" key="5">
    <source>
        <dbReference type="ARBA" id="ARBA00022575"/>
    </source>
</evidence>
<organism evidence="12 13">
    <name type="scientific">Virgibacillus tibetensis</name>
    <dbReference type="NCBI Taxonomy" id="3042313"/>
    <lineage>
        <taxon>Bacteria</taxon>
        <taxon>Bacillati</taxon>
        <taxon>Bacillota</taxon>
        <taxon>Bacilli</taxon>
        <taxon>Bacillales</taxon>
        <taxon>Bacillaceae</taxon>
        <taxon>Virgibacillus</taxon>
    </lineage>
</organism>
<evidence type="ECO:0000256" key="11">
    <source>
        <dbReference type="ARBA" id="ARBA00049401"/>
    </source>
</evidence>
<dbReference type="InterPro" id="IPR001295">
    <property type="entry name" value="Dihydroorotate_DH_CS"/>
</dbReference>
<dbReference type="SUPFAM" id="SSF51412">
    <property type="entry name" value="Inosine monophosphate dehydrogenase (IMPDH)"/>
    <property type="match status" value="1"/>
</dbReference>
<dbReference type="CDD" id="cd04730">
    <property type="entry name" value="NPD_like"/>
    <property type="match status" value="1"/>
</dbReference>
<comment type="function">
    <text evidence="2">Nitronate monooxygenase that uses molecular oxygen to catalyze the oxidative denitrification of alkyl nitronates. Acts on propionate 3-nitronate (P3N), the presumed physiological substrate. Probably functions in the detoxification of P3N, a metabolic poison produced by plants and fungi as a defense mechanism.</text>
</comment>
<comment type="cofactor">
    <cofactor evidence="1">
        <name>FMN</name>
        <dbReference type="ChEBI" id="CHEBI:58210"/>
    </cofactor>
</comment>
<dbReference type="PROSITE" id="PS00912">
    <property type="entry name" value="DHODEHASE_2"/>
    <property type="match status" value="1"/>
</dbReference>
<keyword evidence="8" id="KW-0560">Oxidoreductase</keyword>
<sequence length="364" mass="38797">MDFFKDLEINVPVIQAGMAGGISTPELVAAVTNAGALGTIGAGYMGATHLKQQIQRVKNLTDKPFAVNLFATNLENFSADIAGMQGFLNKFRVELGINSGDEIVKTNDYLQEKVYVIIQEKIPIVSTAFGVLSSVLIERLKQHNVTLIGMATNLDEAKQLVEAGYDCIVAQGYEAGGHRGTFDVKMLPNGSDIGLSVLVQTFKENLSVPIIAAGGIHTKAQVNGFLAMGAAGVQLGTRFLIAKEAGTNDAYRRALMKAKSGDTVITRAFSGRPARAVANRFIEEVEGSKIDTLPFPIQNELTKDIRAAGKEFAIADLQSLWAGQGVGEIKSEETAGEIIKSLVDLGNGMLGQSENNAPAQLIDQ</sequence>
<keyword evidence="5" id="KW-0216">Detoxification</keyword>
<evidence type="ECO:0000313" key="12">
    <source>
        <dbReference type="EMBL" id="MEC5424363.1"/>
    </source>
</evidence>
<dbReference type="Pfam" id="PF03060">
    <property type="entry name" value="NMO"/>
    <property type="match status" value="1"/>
</dbReference>